<dbReference type="InterPro" id="IPR011448">
    <property type="entry name" value="DUF1554"/>
</dbReference>
<evidence type="ECO:0000313" key="3">
    <source>
        <dbReference type="Proteomes" id="UP001209694"/>
    </source>
</evidence>
<proteinExistence type="predicted"/>
<dbReference type="InterPro" id="IPR016186">
    <property type="entry name" value="C-type_lectin-like/link_sf"/>
</dbReference>
<evidence type="ECO:0000259" key="1">
    <source>
        <dbReference type="Pfam" id="PF07588"/>
    </source>
</evidence>
<reference evidence="2" key="1">
    <citation type="submission" date="2022-06" db="EMBL/GenBank/DDBJ databases">
        <title>Leptospira isolates from biofilms formed at urban environments.</title>
        <authorList>
            <person name="Ribeiro P.S."/>
            <person name="Sousa T."/>
            <person name="Carvalho N."/>
            <person name="Aburjaile F."/>
            <person name="Neves F."/>
            <person name="Oliveira D."/>
            <person name="Blanco L."/>
            <person name="Lima J."/>
            <person name="Costa F."/>
            <person name="Brenig B."/>
            <person name="Soares S."/>
            <person name="Ramos R."/>
            <person name="Goes-Neto A."/>
            <person name="Matiuzzi M."/>
            <person name="Azevedo V."/>
            <person name="Ristow P."/>
        </authorList>
    </citation>
    <scope>NUCLEOTIDE SEQUENCE</scope>
    <source>
        <strain evidence="2">VSF7</strain>
    </source>
</reference>
<dbReference type="RefSeq" id="WP_100716227.1">
    <property type="nucleotide sequence ID" value="NZ_JAMQPS010000001.1"/>
</dbReference>
<dbReference type="Proteomes" id="UP001209694">
    <property type="component" value="Unassembled WGS sequence"/>
</dbReference>
<dbReference type="AlphaFoldDB" id="A0A5R2BS76"/>
<organism evidence="2 3">
    <name type="scientific">Leptospira levettii</name>
    <dbReference type="NCBI Taxonomy" id="2023178"/>
    <lineage>
        <taxon>Bacteria</taxon>
        <taxon>Pseudomonadati</taxon>
        <taxon>Spirochaetota</taxon>
        <taxon>Spirochaetia</taxon>
        <taxon>Leptospirales</taxon>
        <taxon>Leptospiraceae</taxon>
        <taxon>Leptospira</taxon>
    </lineage>
</organism>
<protein>
    <submittedName>
        <fullName evidence="2">DUF1554 domain-containing protein</fullName>
    </submittedName>
</protein>
<dbReference type="Gene3D" id="3.10.100.10">
    <property type="entry name" value="Mannose-Binding Protein A, subunit A"/>
    <property type="match status" value="1"/>
</dbReference>
<name>A0A5R2BS76_9LEPT</name>
<evidence type="ECO:0000313" key="2">
    <source>
        <dbReference type="EMBL" id="MCW7513812.1"/>
    </source>
</evidence>
<sequence length="222" mass="23944">MQYLFLLLFFLMFQCTQPTLNNPSDIQSDAFKENETLLCLTGQLSACNLPVPVCTECKFYSTSITYVGNRNGITGADAICMSDAKKPPLPSRAVYKAYLVDDVNRIACTTSNCTTGGNSEHKDWILKPNTSYYRAGDSQKFAVTDNFAIFTSQLLDVDVNALSSIHTGLATGGWTTRTNNHCNRWTDGTGTNNSGVAATGASISTSTLGSCNAPSVILCVEQ</sequence>
<dbReference type="SUPFAM" id="SSF56436">
    <property type="entry name" value="C-type lectin-like"/>
    <property type="match status" value="1"/>
</dbReference>
<accession>A0A5R2BS76</accession>
<dbReference type="Pfam" id="PF07588">
    <property type="entry name" value="DUF1554"/>
    <property type="match status" value="1"/>
</dbReference>
<gene>
    <name evidence="2" type="ORF">ND810_01490</name>
</gene>
<dbReference type="InterPro" id="IPR016187">
    <property type="entry name" value="CTDL_fold"/>
</dbReference>
<comment type="caution">
    <text evidence="2">The sequence shown here is derived from an EMBL/GenBank/DDBJ whole genome shotgun (WGS) entry which is preliminary data.</text>
</comment>
<feature type="domain" description="DUF1554" evidence="1">
    <location>
        <begin position="64"/>
        <end position="196"/>
    </location>
</feature>
<dbReference type="EMBL" id="JAMQQD010000001">
    <property type="protein sequence ID" value="MCW7513812.1"/>
    <property type="molecule type" value="Genomic_DNA"/>
</dbReference>